<feature type="domain" description="Peptidase M28" evidence="2">
    <location>
        <begin position="98"/>
        <end position="297"/>
    </location>
</feature>
<sequence>MKRFLICLPLMIAAIPAHAEDVSPARLRADVETLVGFGTRHTMSSDSDPHRGIGAARAWAQAQFRAIGAQCGGCLTLALPEASFTGKRLPTPTKIVDVVAIQRGSERPDEVVIVAGHIDSRVSDVMDITHDAPGANDDGSGTALVIEAARVLSQRRFPSTIVYAVLSGEEQGLYGGKVLADYAKARGWRVKAMFNNDIVGNSRGSDGVVDDTHVRVFSEGPRADADAALSAAQRAIGGENESPSRNLSRWLAGLAGQDRKGLEVRQVWRADRMGRGGDHLPFEQLGFPAVRFSVAIENYDRQHQDLRTEGGRVYGDTVEAMDFAYLAGVTRLNVAGLAALARAPMPPAAAVKTAALQTSTELDWKPVPGAARYAVWQRATDAPGWPARPVLETADLHATLPGVRGDDWFFGVSAIAADGSASPIASAVPGGAFGPLERP</sequence>
<accession>A0ABQ6P2H3</accession>
<gene>
    <name evidence="3" type="ORF">NUTIK01_02300</name>
</gene>
<dbReference type="InterPro" id="IPR045175">
    <property type="entry name" value="M28_fam"/>
</dbReference>
<reference evidence="3 4" key="1">
    <citation type="submission" date="2023-06" db="EMBL/GenBank/DDBJ databases">
        <title>Draft genome sequence of Novosphingobium sp. strain IK01.</title>
        <authorList>
            <person name="Hatamoto M."/>
            <person name="Ikarashi T."/>
            <person name="Yamaguchi T."/>
        </authorList>
    </citation>
    <scope>NUCLEOTIDE SEQUENCE [LARGE SCALE GENOMIC DNA]</scope>
    <source>
        <strain evidence="3 4">IK01</strain>
    </source>
</reference>
<dbReference type="PANTHER" id="PTHR12147:SF26">
    <property type="entry name" value="PEPTIDASE M28 DOMAIN-CONTAINING PROTEIN"/>
    <property type="match status" value="1"/>
</dbReference>
<evidence type="ECO:0000259" key="2">
    <source>
        <dbReference type="Pfam" id="PF04389"/>
    </source>
</evidence>
<organism evidence="3 4">
    <name type="scientific">Novosphingobium pituita</name>
    <dbReference type="NCBI Taxonomy" id="3056842"/>
    <lineage>
        <taxon>Bacteria</taxon>
        <taxon>Pseudomonadati</taxon>
        <taxon>Pseudomonadota</taxon>
        <taxon>Alphaproteobacteria</taxon>
        <taxon>Sphingomonadales</taxon>
        <taxon>Sphingomonadaceae</taxon>
        <taxon>Novosphingobium</taxon>
    </lineage>
</organism>
<comment type="caution">
    <text evidence="3">The sequence shown here is derived from an EMBL/GenBank/DDBJ whole genome shotgun (WGS) entry which is preliminary data.</text>
</comment>
<dbReference type="InterPro" id="IPR007484">
    <property type="entry name" value="Peptidase_M28"/>
</dbReference>
<dbReference type="SUPFAM" id="SSF53187">
    <property type="entry name" value="Zn-dependent exopeptidases"/>
    <property type="match status" value="1"/>
</dbReference>
<keyword evidence="1" id="KW-0732">Signal</keyword>
<dbReference type="Pfam" id="PF04389">
    <property type="entry name" value="Peptidase_M28"/>
    <property type="match status" value="1"/>
</dbReference>
<evidence type="ECO:0000313" key="4">
    <source>
        <dbReference type="Proteomes" id="UP001187221"/>
    </source>
</evidence>
<evidence type="ECO:0000313" key="3">
    <source>
        <dbReference type="EMBL" id="GMM59453.1"/>
    </source>
</evidence>
<keyword evidence="4" id="KW-1185">Reference proteome</keyword>
<dbReference type="Gene3D" id="3.40.630.10">
    <property type="entry name" value="Zn peptidases"/>
    <property type="match status" value="1"/>
</dbReference>
<protein>
    <submittedName>
        <fullName evidence="3">M20/M25/M40 family metallo-hydrolase</fullName>
    </submittedName>
</protein>
<name>A0ABQ6P2H3_9SPHN</name>
<feature type="signal peptide" evidence="1">
    <location>
        <begin position="1"/>
        <end position="19"/>
    </location>
</feature>
<feature type="chain" id="PRO_5045948840" evidence="1">
    <location>
        <begin position="20"/>
        <end position="439"/>
    </location>
</feature>
<dbReference type="EMBL" id="BTFW01000001">
    <property type="protein sequence ID" value="GMM59453.1"/>
    <property type="molecule type" value="Genomic_DNA"/>
</dbReference>
<dbReference type="Proteomes" id="UP001187221">
    <property type="component" value="Unassembled WGS sequence"/>
</dbReference>
<dbReference type="PANTHER" id="PTHR12147">
    <property type="entry name" value="METALLOPEPTIDASE M28 FAMILY MEMBER"/>
    <property type="match status" value="1"/>
</dbReference>
<proteinExistence type="predicted"/>
<dbReference type="RefSeq" id="WP_317973311.1">
    <property type="nucleotide sequence ID" value="NZ_BTFW01000001.1"/>
</dbReference>
<evidence type="ECO:0000256" key="1">
    <source>
        <dbReference type="SAM" id="SignalP"/>
    </source>
</evidence>